<evidence type="ECO:0000313" key="2">
    <source>
        <dbReference type="Proteomes" id="UP001152885"/>
    </source>
</evidence>
<comment type="caution">
    <text evidence="1">The sequence shown here is derived from an EMBL/GenBank/DDBJ whole genome shotgun (WGS) entry which is preliminary data.</text>
</comment>
<reference evidence="1" key="1">
    <citation type="submission" date="2022-12" db="EMBL/GenBank/DDBJ databases">
        <authorList>
            <person name="Brejova B."/>
        </authorList>
    </citation>
    <scope>NUCLEOTIDE SEQUENCE</scope>
</reference>
<proteinExistence type="predicted"/>
<evidence type="ECO:0000313" key="1">
    <source>
        <dbReference type="EMBL" id="CAI5758585.1"/>
    </source>
</evidence>
<dbReference type="AlphaFoldDB" id="A0A9W4TXW0"/>
<dbReference type="OrthoDB" id="4089169at2759"/>
<protein>
    <submittedName>
        <fullName evidence="1">Uncharacterized protein</fullName>
    </submittedName>
</protein>
<sequence>MIDYSTTSTTTTTTSSELKSNNNIKSTTEALVSLAAPGDSLIINDIVKINKAHSNHAKRATKLGSASATWSKIKSATTTNTEKEDIDDQHPSYLIENGPSGEISILYNNNILEVWKFKPDLDLLNLMYQLKLNLDIEIKSFKLKSINNQTYLFVVGNDQLQSLKITEGSTNPISKVQLHFSDNYTLKISNNFIIVAGSTGYISIFKVNSQGEISQPSKSTNIKKQTSIATAELGLSEDDLCIKTNLNDDNVPIYDIVDNWLIYSPTKTEYTQLKKTKNQQKSNPELDPIITNYNDDTPTSNQSIYTPIKLNSKTPLFNKLLSTFSKSALDGLYKFSKLSSKKFNEYMNNELELNSLGSSIKKSTLEFLKPSDNQILIIVDLSNDKILARLKFPDGVSKCSLSPFDSKLLIVDKRGDAIYLYDLFKLPLEISLTNKYIRGKTSAVVSDLTWSYNGNVSFGVITKLSGSIHWYDLNLEKSWILSNFKGLKFFNLSNQLSVLDENNNLKLFNENGSSDYEFNLPKSPVSTFKNRPEKEVKMEEIKKVMSPLSQAEIETCSPFLNLINNKRIEFATYDPELNNFDDEFGNEINGLIKYKFNNTTKVKPNEDLDFSIGELFINQDSE</sequence>
<organism evidence="1 2">
    <name type="scientific">Candida verbasci</name>
    <dbReference type="NCBI Taxonomy" id="1227364"/>
    <lineage>
        <taxon>Eukaryota</taxon>
        <taxon>Fungi</taxon>
        <taxon>Dikarya</taxon>
        <taxon>Ascomycota</taxon>
        <taxon>Saccharomycotina</taxon>
        <taxon>Pichiomycetes</taxon>
        <taxon>Debaryomycetaceae</taxon>
        <taxon>Candida/Lodderomyces clade</taxon>
        <taxon>Candida</taxon>
    </lineage>
</organism>
<gene>
    <name evidence="1" type="ORF">CANVERA_P3097</name>
</gene>
<dbReference type="SUPFAM" id="SSF50978">
    <property type="entry name" value="WD40 repeat-like"/>
    <property type="match status" value="1"/>
</dbReference>
<dbReference type="Proteomes" id="UP001152885">
    <property type="component" value="Unassembled WGS sequence"/>
</dbReference>
<dbReference type="EMBL" id="CANTUO010000003">
    <property type="protein sequence ID" value="CAI5758585.1"/>
    <property type="molecule type" value="Genomic_DNA"/>
</dbReference>
<keyword evidence="2" id="KW-1185">Reference proteome</keyword>
<name>A0A9W4TXW0_9ASCO</name>
<accession>A0A9W4TXW0</accession>
<dbReference type="InterPro" id="IPR036322">
    <property type="entry name" value="WD40_repeat_dom_sf"/>
</dbReference>